<protein>
    <submittedName>
        <fullName evidence="2">Uncharacterized protein</fullName>
    </submittedName>
</protein>
<gene>
    <name evidence="2" type="ORF">GCM10010347_43900</name>
</gene>
<accession>A0ABQ3EWN0</accession>
<proteinExistence type="predicted"/>
<feature type="region of interest" description="Disordered" evidence="1">
    <location>
        <begin position="73"/>
        <end position="93"/>
    </location>
</feature>
<comment type="caution">
    <text evidence="2">The sequence shown here is derived from an EMBL/GenBank/DDBJ whole genome shotgun (WGS) entry which is preliminary data.</text>
</comment>
<organism evidence="2 3">
    <name type="scientific">Streptomyces cirratus</name>
    <dbReference type="NCBI Taxonomy" id="68187"/>
    <lineage>
        <taxon>Bacteria</taxon>
        <taxon>Bacillati</taxon>
        <taxon>Actinomycetota</taxon>
        <taxon>Actinomycetes</taxon>
        <taxon>Kitasatosporales</taxon>
        <taxon>Streptomycetaceae</taxon>
        <taxon>Streptomyces</taxon>
    </lineage>
</organism>
<keyword evidence="3" id="KW-1185">Reference proteome</keyword>
<evidence type="ECO:0000313" key="2">
    <source>
        <dbReference type="EMBL" id="GHB69003.1"/>
    </source>
</evidence>
<name>A0ABQ3EWN0_9ACTN</name>
<reference evidence="3" key="1">
    <citation type="journal article" date="2019" name="Int. J. Syst. Evol. Microbiol.">
        <title>The Global Catalogue of Microorganisms (GCM) 10K type strain sequencing project: providing services to taxonomists for standard genome sequencing and annotation.</title>
        <authorList>
            <consortium name="The Broad Institute Genomics Platform"/>
            <consortium name="The Broad Institute Genome Sequencing Center for Infectious Disease"/>
            <person name="Wu L."/>
            <person name="Ma J."/>
        </authorList>
    </citation>
    <scope>NUCLEOTIDE SEQUENCE [LARGE SCALE GENOMIC DNA]</scope>
    <source>
        <strain evidence="3">JCM 4738</strain>
    </source>
</reference>
<sequence>MIGFPMSALATPEARISARAPAMLRPWVTVRDLSSGIGFTPHEYGGVHTPPRLWIRLGYEATLPARDADRLSASRDGWLSPRSGNAAGWAPPG</sequence>
<dbReference type="Proteomes" id="UP000642673">
    <property type="component" value="Unassembled WGS sequence"/>
</dbReference>
<evidence type="ECO:0000256" key="1">
    <source>
        <dbReference type="SAM" id="MobiDB-lite"/>
    </source>
</evidence>
<evidence type="ECO:0000313" key="3">
    <source>
        <dbReference type="Proteomes" id="UP000642673"/>
    </source>
</evidence>
<dbReference type="EMBL" id="BMVP01000009">
    <property type="protein sequence ID" value="GHB69003.1"/>
    <property type="molecule type" value="Genomic_DNA"/>
</dbReference>